<evidence type="ECO:0000256" key="11">
    <source>
        <dbReference type="PIRSR" id="PIRSR639901-2"/>
    </source>
</evidence>
<dbReference type="InterPro" id="IPR007507">
    <property type="entry name" value="Glycos_transf_N"/>
</dbReference>
<dbReference type="FunFam" id="3.40.50.2000:FF:000032">
    <property type="entry name" value="3-deoxy-D-manno-octulosonic acid transferase"/>
    <property type="match status" value="1"/>
</dbReference>
<dbReference type="GO" id="GO:0005886">
    <property type="term" value="C:plasma membrane"/>
    <property type="evidence" value="ECO:0007669"/>
    <property type="project" value="UniProtKB-SubCell"/>
</dbReference>
<keyword evidence="12" id="KW-0472">Membrane</keyword>
<evidence type="ECO:0000256" key="8">
    <source>
        <dbReference type="ARBA" id="ARBA00031445"/>
    </source>
</evidence>
<dbReference type="UniPathway" id="UPA00958"/>
<sequence length="433" mass="47360">MTSYTALHYLIMPLILFRLFWRGFKAPAYRERWWERFGFGGALAPEGSRIWIHAVSVGEVQAAVPIVHALRARYPGTHILITTTTPTGAAHVAGALGATVAHRYVPYDLPGCVRRFLTRVTPTLVLILETELWPNILHACRERSIPVLLVNARLSAKSARNYQRAGKTTRKMLANISAIAAQGRDDADRLIALGADPRDVQVTGSVKFDMEPRPDTREKGRIMRKYWGADRPVWIAASTHEGEEEQILDILSEVRKSIPDCLLILAPRHPERFPKAQALARRHGYDTVLRSSLPEAGAVDSHAGADVLIGDTMGELPVLYAASDVAFVGGSLVRVGGHNMLEPAVLGIPALFGPHVFNFMEIAQNLCDHGGARQVQTGQELAGILVMLLQDTNARGDMGEKAEAFVQGNRGALDRIMALVADRYSPGNSHGKG</sequence>
<dbReference type="GO" id="GO:0009244">
    <property type="term" value="P:lipopolysaccharide core region biosynthetic process"/>
    <property type="evidence" value="ECO:0007669"/>
    <property type="project" value="UniProtKB-UniRule"/>
</dbReference>
<keyword evidence="6 12" id="KW-0808">Transferase</keyword>
<evidence type="ECO:0000256" key="7">
    <source>
        <dbReference type="ARBA" id="ARBA00022968"/>
    </source>
</evidence>
<evidence type="ECO:0000256" key="9">
    <source>
        <dbReference type="ARBA" id="ARBA00049183"/>
    </source>
</evidence>
<dbReference type="PANTHER" id="PTHR42755">
    <property type="entry name" value="3-DEOXY-MANNO-OCTULOSONATE CYTIDYLYLTRANSFERASE"/>
    <property type="match status" value="1"/>
</dbReference>
<dbReference type="NCBIfam" id="NF004388">
    <property type="entry name" value="PRK05749.1-4"/>
    <property type="match status" value="1"/>
</dbReference>
<feature type="active site" description="Proton acceptor" evidence="10">
    <location>
        <position position="59"/>
    </location>
</feature>
<feature type="site" description="Transition state stabilizer" evidence="11">
    <location>
        <position position="129"/>
    </location>
</feature>
<evidence type="ECO:0000256" key="5">
    <source>
        <dbReference type="ARBA" id="ARBA00019077"/>
    </source>
</evidence>
<dbReference type="GO" id="GO:0009245">
    <property type="term" value="P:lipid A biosynthetic process"/>
    <property type="evidence" value="ECO:0007669"/>
    <property type="project" value="TreeGrafter"/>
</dbReference>
<comment type="similarity">
    <text evidence="3">Belongs to the glycosyltransferase group 1 family. Glycosyltransferase 30 subfamily.</text>
</comment>
<dbReference type="FunFam" id="3.40.50.11720:FF:000001">
    <property type="entry name" value="3-deoxy-D-manno-octulosonic acid transferase"/>
    <property type="match status" value="1"/>
</dbReference>
<dbReference type="EC" id="2.4.99.12" evidence="4 12"/>
<keyword evidence="7" id="KW-0812">Transmembrane</keyword>
<name>A0A450SUU6_9GAMM</name>
<proteinExistence type="inferred from homology"/>
<dbReference type="InterPro" id="IPR038107">
    <property type="entry name" value="Glycos_transf_N_sf"/>
</dbReference>
<dbReference type="AlphaFoldDB" id="A0A450SUU6"/>
<protein>
    <recommendedName>
        <fullName evidence="5 12">3-deoxy-D-manno-octulosonic acid transferase</fullName>
        <shortName evidence="12">Kdo transferase</shortName>
        <ecNumber evidence="4 12">2.4.99.12</ecNumber>
    </recommendedName>
    <alternativeName>
        <fullName evidence="8 12">Lipid IV(A) 3-deoxy-D-manno-octulosonic acid transferase</fullName>
    </alternativeName>
</protein>
<evidence type="ECO:0000256" key="10">
    <source>
        <dbReference type="PIRSR" id="PIRSR639901-1"/>
    </source>
</evidence>
<comment type="subcellular location">
    <subcellularLocation>
        <location evidence="1">Cell inner membrane</location>
        <topology evidence="1">Single-pass membrane protein</topology>
        <orientation evidence="1">Cytoplasmic side</orientation>
    </subcellularLocation>
    <subcellularLocation>
        <location evidence="12">Cell membrane</location>
    </subcellularLocation>
</comment>
<comment type="function">
    <text evidence="12">Involved in lipopolysaccharide (LPS) biosynthesis. Catalyzes the transfer of 3-deoxy-D-manno-octulosonate (Kdo) residue(s) from CMP-Kdo to lipid IV(A), the tetraacyldisaccharide-1,4'-bisphosphate precursor of lipid A.</text>
</comment>
<evidence type="ECO:0000259" key="13">
    <source>
        <dbReference type="Pfam" id="PF04413"/>
    </source>
</evidence>
<dbReference type="Gene3D" id="3.40.50.11720">
    <property type="entry name" value="3-Deoxy-D-manno-octulosonic-acid transferase, N-terminal domain"/>
    <property type="match status" value="1"/>
</dbReference>
<evidence type="ECO:0000256" key="1">
    <source>
        <dbReference type="ARBA" id="ARBA00004388"/>
    </source>
</evidence>
<evidence type="ECO:0000256" key="4">
    <source>
        <dbReference type="ARBA" id="ARBA00012621"/>
    </source>
</evidence>
<organism evidence="14">
    <name type="scientific">Candidatus Kentrum sp. FW</name>
    <dbReference type="NCBI Taxonomy" id="2126338"/>
    <lineage>
        <taxon>Bacteria</taxon>
        <taxon>Pseudomonadati</taxon>
        <taxon>Pseudomonadota</taxon>
        <taxon>Gammaproteobacteria</taxon>
        <taxon>Candidatus Kentrum</taxon>
    </lineage>
</organism>
<dbReference type="Gene3D" id="3.40.50.2000">
    <property type="entry name" value="Glycogen Phosphorylase B"/>
    <property type="match status" value="1"/>
</dbReference>
<dbReference type="PANTHER" id="PTHR42755:SF1">
    <property type="entry name" value="3-DEOXY-D-MANNO-OCTULOSONIC ACID TRANSFERASE, MITOCHONDRIAL-RELATED"/>
    <property type="match status" value="1"/>
</dbReference>
<comment type="pathway">
    <text evidence="2 12">Bacterial outer membrane biogenesis; LPS core biosynthesis.</text>
</comment>
<keyword evidence="7" id="KW-0735">Signal-anchor</keyword>
<evidence type="ECO:0000256" key="3">
    <source>
        <dbReference type="ARBA" id="ARBA00006380"/>
    </source>
</evidence>
<keyword evidence="12" id="KW-1003">Cell membrane</keyword>
<dbReference type="SUPFAM" id="SSF53756">
    <property type="entry name" value="UDP-Glycosyltransferase/glycogen phosphorylase"/>
    <property type="match status" value="1"/>
</dbReference>
<feature type="domain" description="3-deoxy-D-manno-octulosonic-acid transferase N-terminal" evidence="13">
    <location>
        <begin position="31"/>
        <end position="210"/>
    </location>
</feature>
<accession>A0A450SUU6</accession>
<evidence type="ECO:0000256" key="12">
    <source>
        <dbReference type="RuleBase" id="RU365103"/>
    </source>
</evidence>
<dbReference type="GO" id="GO:0043842">
    <property type="term" value="F:Kdo transferase activity"/>
    <property type="evidence" value="ECO:0007669"/>
    <property type="project" value="UniProtKB-EC"/>
</dbReference>
<keyword evidence="12" id="KW-0448">Lipopolysaccharide biosynthesis</keyword>
<dbReference type="Pfam" id="PF04413">
    <property type="entry name" value="Glycos_transf_N"/>
    <property type="match status" value="1"/>
</dbReference>
<evidence type="ECO:0000313" key="14">
    <source>
        <dbReference type="EMBL" id="VFJ57756.1"/>
    </source>
</evidence>
<dbReference type="EMBL" id="CAADEW010000074">
    <property type="protein sequence ID" value="VFJ57756.1"/>
    <property type="molecule type" value="Genomic_DNA"/>
</dbReference>
<dbReference type="InterPro" id="IPR039901">
    <property type="entry name" value="Kdotransferase"/>
</dbReference>
<feature type="site" description="Transition state stabilizer" evidence="11">
    <location>
        <position position="207"/>
    </location>
</feature>
<evidence type="ECO:0000256" key="2">
    <source>
        <dbReference type="ARBA" id="ARBA00004713"/>
    </source>
</evidence>
<gene>
    <name evidence="14" type="ORF">BECKFW1821A_GA0114235_10749</name>
</gene>
<evidence type="ECO:0000256" key="6">
    <source>
        <dbReference type="ARBA" id="ARBA00022679"/>
    </source>
</evidence>
<comment type="catalytic activity">
    <reaction evidence="9 12">
        <text>lipid IVA (E. coli) + CMP-3-deoxy-beta-D-manno-octulosonate = alpha-Kdo-(2-&gt;6)-lipid IVA (E. coli) + CMP + H(+)</text>
        <dbReference type="Rhea" id="RHEA:28066"/>
        <dbReference type="ChEBI" id="CHEBI:15378"/>
        <dbReference type="ChEBI" id="CHEBI:58603"/>
        <dbReference type="ChEBI" id="CHEBI:60364"/>
        <dbReference type="ChEBI" id="CHEBI:60377"/>
        <dbReference type="ChEBI" id="CHEBI:85987"/>
        <dbReference type="EC" id="2.4.99.12"/>
    </reaction>
</comment>
<reference evidence="14" key="1">
    <citation type="submission" date="2019-02" db="EMBL/GenBank/DDBJ databases">
        <authorList>
            <person name="Gruber-Vodicka R. H."/>
            <person name="Seah K. B. B."/>
        </authorList>
    </citation>
    <scope>NUCLEOTIDE SEQUENCE</scope>
    <source>
        <strain evidence="14">BECK_BZ15</strain>
    </source>
</reference>